<dbReference type="GO" id="GO:0005634">
    <property type="term" value="C:nucleus"/>
    <property type="evidence" value="ECO:0007669"/>
    <property type="project" value="TreeGrafter"/>
</dbReference>
<keyword evidence="1" id="KW-0479">Metal-binding</keyword>
<dbReference type="SMART" id="SM00355">
    <property type="entry name" value="ZnF_C2H2"/>
    <property type="match status" value="3"/>
</dbReference>
<gene>
    <name evidence="4" type="ORF">N7539_005752</name>
</gene>
<feature type="region of interest" description="Disordered" evidence="2">
    <location>
        <begin position="270"/>
        <end position="289"/>
    </location>
</feature>
<dbReference type="SUPFAM" id="SSF57667">
    <property type="entry name" value="beta-beta-alpha zinc fingers"/>
    <property type="match status" value="1"/>
</dbReference>
<evidence type="ECO:0000256" key="1">
    <source>
        <dbReference type="PROSITE-ProRule" id="PRU00042"/>
    </source>
</evidence>
<dbReference type="GO" id="GO:0008270">
    <property type="term" value="F:zinc ion binding"/>
    <property type="evidence" value="ECO:0007669"/>
    <property type="project" value="UniProtKB-KW"/>
</dbReference>
<dbReference type="AlphaFoldDB" id="A0A9X0BTY6"/>
<keyword evidence="5" id="KW-1185">Reference proteome</keyword>
<dbReference type="InterPro" id="IPR051061">
    <property type="entry name" value="Zinc_finger_trans_reg"/>
</dbReference>
<dbReference type="InterPro" id="IPR013087">
    <property type="entry name" value="Znf_C2H2_type"/>
</dbReference>
<proteinExistence type="predicted"/>
<feature type="compositionally biased region" description="Polar residues" evidence="2">
    <location>
        <begin position="271"/>
        <end position="289"/>
    </location>
</feature>
<reference evidence="4" key="2">
    <citation type="journal article" date="2023" name="IMA Fungus">
        <title>Comparative genomic study of the Penicillium genus elucidates a diverse pangenome and 15 lateral gene transfer events.</title>
        <authorList>
            <person name="Petersen C."/>
            <person name="Sorensen T."/>
            <person name="Nielsen M.R."/>
            <person name="Sondergaard T.E."/>
            <person name="Sorensen J.L."/>
            <person name="Fitzpatrick D.A."/>
            <person name="Frisvad J.C."/>
            <person name="Nielsen K.L."/>
        </authorList>
    </citation>
    <scope>NUCLEOTIDE SEQUENCE</scope>
    <source>
        <strain evidence="4">IBT 30728</strain>
    </source>
</reference>
<dbReference type="EMBL" id="JAPWDQ010000006">
    <property type="protein sequence ID" value="KAJ5483956.1"/>
    <property type="molecule type" value="Genomic_DNA"/>
</dbReference>
<keyword evidence="1" id="KW-0862">Zinc</keyword>
<keyword evidence="1" id="KW-0863">Zinc-finger</keyword>
<dbReference type="GeneID" id="81625603"/>
<name>A0A9X0BTY6_9EURO</name>
<evidence type="ECO:0000256" key="2">
    <source>
        <dbReference type="SAM" id="MobiDB-lite"/>
    </source>
</evidence>
<dbReference type="Proteomes" id="UP001148312">
    <property type="component" value="Unassembled WGS sequence"/>
</dbReference>
<sequence length="430" mass="46290">MRARYSPTSFPLDYNRESRASSGLVDKAQSVHCEILPSTSSASQQAFTMDFSHWKGEVEGVVTFNSVELASLESCPRTTGPSLASTAAGLSGLAINAQSSVPYSQPTQDTVTFIAPESQLSDRESITSDPGQSLYSFSGTSADVALAPATTSSFHMDPYNYTSRCSQAAMHAPFQSASGGYTPQQINKWCMESEPGSSSVYQSTASYPAMNPLAVPTTGLISTCYPAFDEDLLNESAWSSVAPTHLSLGPGVAETTPTCSIPNASAPIEYGTSSTGPAPNQAFLSPTLEPFSNLSTSPATTILSEFEPSSSCHRPSSPPSNSADLSLYGIPAGEGVWRCAHPGCTSHALFRRGCDLRKHFNRHRKHLFCRHEGCPQSTQGGFSSKKDRARHEAKHNPGVICEWEGCERVFSRVDNMKDHVRRIHRRKGSQ</sequence>
<dbReference type="Gene3D" id="3.30.160.60">
    <property type="entry name" value="Classic Zinc Finger"/>
    <property type="match status" value="1"/>
</dbReference>
<dbReference type="PANTHER" id="PTHR46179:SF19">
    <property type="entry name" value="C2H2 FINGER DOMAIN TRANSCRIPTION FACTOR (EUROFUNG)-RELATED"/>
    <property type="match status" value="1"/>
</dbReference>
<dbReference type="PROSITE" id="PS50157">
    <property type="entry name" value="ZINC_FINGER_C2H2_2"/>
    <property type="match status" value="1"/>
</dbReference>
<dbReference type="RefSeq" id="XP_056789226.1">
    <property type="nucleotide sequence ID" value="XM_056935354.1"/>
</dbReference>
<dbReference type="PANTHER" id="PTHR46179">
    <property type="entry name" value="ZINC FINGER PROTEIN"/>
    <property type="match status" value="1"/>
</dbReference>
<dbReference type="GO" id="GO:0006357">
    <property type="term" value="P:regulation of transcription by RNA polymerase II"/>
    <property type="evidence" value="ECO:0007669"/>
    <property type="project" value="TreeGrafter"/>
</dbReference>
<reference evidence="4" key="1">
    <citation type="submission" date="2022-12" db="EMBL/GenBank/DDBJ databases">
        <authorList>
            <person name="Petersen C."/>
        </authorList>
    </citation>
    <scope>NUCLEOTIDE SEQUENCE</scope>
    <source>
        <strain evidence="4">IBT 30728</strain>
    </source>
</reference>
<feature type="domain" description="C2H2-type" evidence="3">
    <location>
        <begin position="399"/>
        <end position="429"/>
    </location>
</feature>
<accession>A0A9X0BTY6</accession>
<comment type="caution">
    <text evidence="4">The sequence shown here is derived from an EMBL/GenBank/DDBJ whole genome shotgun (WGS) entry which is preliminary data.</text>
</comment>
<evidence type="ECO:0000259" key="3">
    <source>
        <dbReference type="PROSITE" id="PS50157"/>
    </source>
</evidence>
<protein>
    <recommendedName>
        <fullName evidence="3">C2H2-type domain-containing protein</fullName>
    </recommendedName>
</protein>
<evidence type="ECO:0000313" key="4">
    <source>
        <dbReference type="EMBL" id="KAJ5483956.1"/>
    </source>
</evidence>
<evidence type="ECO:0000313" key="5">
    <source>
        <dbReference type="Proteomes" id="UP001148312"/>
    </source>
</evidence>
<organism evidence="4 5">
    <name type="scientific">Penicillium diatomitis</name>
    <dbReference type="NCBI Taxonomy" id="2819901"/>
    <lineage>
        <taxon>Eukaryota</taxon>
        <taxon>Fungi</taxon>
        <taxon>Dikarya</taxon>
        <taxon>Ascomycota</taxon>
        <taxon>Pezizomycotina</taxon>
        <taxon>Eurotiomycetes</taxon>
        <taxon>Eurotiomycetidae</taxon>
        <taxon>Eurotiales</taxon>
        <taxon>Aspergillaceae</taxon>
        <taxon>Penicillium</taxon>
    </lineage>
</organism>
<dbReference type="PROSITE" id="PS00028">
    <property type="entry name" value="ZINC_FINGER_C2H2_1"/>
    <property type="match status" value="1"/>
</dbReference>
<dbReference type="InterPro" id="IPR036236">
    <property type="entry name" value="Znf_C2H2_sf"/>
</dbReference>